<dbReference type="Pfam" id="PF00171">
    <property type="entry name" value="Aldedh"/>
    <property type="match status" value="2"/>
</dbReference>
<dbReference type="InterPro" id="IPR015590">
    <property type="entry name" value="Aldehyde_DH_dom"/>
</dbReference>
<comment type="caution">
    <text evidence="2">The sequence shown here is derived from an EMBL/GenBank/DDBJ whole genome shotgun (WGS) entry which is preliminary data.</text>
</comment>
<evidence type="ECO:0000313" key="2">
    <source>
        <dbReference type="EMBL" id="KAK7107473.1"/>
    </source>
</evidence>
<dbReference type="Gene3D" id="3.40.605.10">
    <property type="entry name" value="Aldehyde Dehydrogenase, Chain A, domain 1"/>
    <property type="match status" value="2"/>
</dbReference>
<organism evidence="2 3">
    <name type="scientific">Littorina saxatilis</name>
    <dbReference type="NCBI Taxonomy" id="31220"/>
    <lineage>
        <taxon>Eukaryota</taxon>
        <taxon>Metazoa</taxon>
        <taxon>Spiralia</taxon>
        <taxon>Lophotrochozoa</taxon>
        <taxon>Mollusca</taxon>
        <taxon>Gastropoda</taxon>
        <taxon>Caenogastropoda</taxon>
        <taxon>Littorinimorpha</taxon>
        <taxon>Littorinoidea</taxon>
        <taxon>Littorinidae</taxon>
        <taxon>Littorina</taxon>
    </lineage>
</organism>
<dbReference type="InterPro" id="IPR016163">
    <property type="entry name" value="Ald_DH_C"/>
</dbReference>
<reference evidence="2 3" key="1">
    <citation type="submission" date="2024-02" db="EMBL/GenBank/DDBJ databases">
        <title>Chromosome-scale genome assembly of the rough periwinkle Littorina saxatilis.</title>
        <authorList>
            <person name="De Jode A."/>
            <person name="Faria R."/>
            <person name="Formenti G."/>
            <person name="Sims Y."/>
            <person name="Smith T.P."/>
            <person name="Tracey A."/>
            <person name="Wood J.M.D."/>
            <person name="Zagrodzka Z.B."/>
            <person name="Johannesson K."/>
            <person name="Butlin R.K."/>
            <person name="Leder E.H."/>
        </authorList>
    </citation>
    <scope>NUCLEOTIDE SEQUENCE [LARGE SCALE GENOMIC DNA]</scope>
    <source>
        <strain evidence="2">Snail1</strain>
        <tissue evidence="2">Muscle</tissue>
    </source>
</reference>
<evidence type="ECO:0000313" key="3">
    <source>
        <dbReference type="Proteomes" id="UP001374579"/>
    </source>
</evidence>
<dbReference type="InterPro" id="IPR016161">
    <property type="entry name" value="Ald_DH/histidinol_DH"/>
</dbReference>
<evidence type="ECO:0000259" key="1">
    <source>
        <dbReference type="Pfam" id="PF00171"/>
    </source>
</evidence>
<feature type="domain" description="Aldehyde dehydrogenase" evidence="1">
    <location>
        <begin position="567"/>
        <end position="788"/>
    </location>
</feature>
<sequence length="825" mass="88765">MAATSARASANNVQTIFENMNYGPAADTDNVAKAWLDDHKRQFGHFINNEWCKSENGTPCQAHNPATGELLATVIDATESDVEKASKAAKAAFQTWSKLSDNARARHLYSITRHVQKHQQLFSVVETLDTGRVMRESRDIEVPQAVRLLYHYTGSAQLCSTELQGYKPYGVVAVLPSFARPLVSMVQRVAVALATGNTVVICPSPATPLSALLFAEVCKEAGLPAGVINVVTDGRECGGMHKLVLREEVDKVAYAGTTREGQMVRQLMAGRGTSLSLELSGRSPMVVFDTADLDSVVEGVVDAGWGYAGQLNTSVSRLLVQESVEKSLTQKLCKRLQNVKVGNSLEKNQDVGALAGEGLQLDLVRQLVEEAKQEGAQVFQASTENCTRGTFYPPTLVVGAQTASRIVYEDVQGPVVCLIPFRTAKEAIAIANNSTLAMAASVWTENVSLAMEVTAGLQAGTVWINSHNTVDAAAGFGGAKQSGSGRVGSRRGLLEYVQPSWAQREAPGAQGLNLHTFGSTVGPRPSDAAAVGGASGDSPAIDQTHKLYYGGVQKRPDGQYSRPVLTSDGKVMGQVSEATRKDVRNAVEAAGKAVAGWSKRPGHNKAQILYYIAENMELQKNNLAECIEVMTGQAKGQGQKEVELALERLFFWAAYCDKYGGSVQEVPMYGTVFETNESVGIIGVACPDAQPLLSFVSLFAAAISRGNAVIMIPSEKHPLAAIQLYQVFDTSDLPGGVVNILTGNKDHLTRVLSEHHDVQAVWYFGSAEGSKFVEHAAAENVKRTWVNNGHERDFATPCQGQGEEFLFQSTQPKTVWIPMGEIFAN</sequence>
<dbReference type="SUPFAM" id="SSF53720">
    <property type="entry name" value="ALDH-like"/>
    <property type="match status" value="2"/>
</dbReference>
<protein>
    <recommendedName>
        <fullName evidence="1">Aldehyde dehydrogenase domain-containing protein</fullName>
    </recommendedName>
</protein>
<proteinExistence type="predicted"/>
<accession>A0AAN9BLL6</accession>
<feature type="domain" description="Aldehyde dehydrogenase" evidence="1">
    <location>
        <begin position="51"/>
        <end position="500"/>
    </location>
</feature>
<keyword evidence="3" id="KW-1185">Reference proteome</keyword>
<dbReference type="AlphaFoldDB" id="A0AAN9BLL6"/>
<dbReference type="PANTHER" id="PTHR11699">
    <property type="entry name" value="ALDEHYDE DEHYDROGENASE-RELATED"/>
    <property type="match status" value="1"/>
</dbReference>
<dbReference type="EMBL" id="JBAMIC010000004">
    <property type="protein sequence ID" value="KAK7107473.1"/>
    <property type="molecule type" value="Genomic_DNA"/>
</dbReference>
<dbReference type="Gene3D" id="3.40.309.10">
    <property type="entry name" value="Aldehyde Dehydrogenase, Chain A, domain 2"/>
    <property type="match status" value="1"/>
</dbReference>
<dbReference type="InterPro" id="IPR016162">
    <property type="entry name" value="Ald_DH_N"/>
</dbReference>
<dbReference type="Proteomes" id="UP001374579">
    <property type="component" value="Unassembled WGS sequence"/>
</dbReference>
<dbReference type="GO" id="GO:0016620">
    <property type="term" value="F:oxidoreductase activity, acting on the aldehyde or oxo group of donors, NAD or NADP as acceptor"/>
    <property type="evidence" value="ECO:0007669"/>
    <property type="project" value="InterPro"/>
</dbReference>
<name>A0AAN9BLL6_9CAEN</name>
<gene>
    <name evidence="2" type="ORF">V1264_015390</name>
</gene>